<dbReference type="InterPro" id="IPR011029">
    <property type="entry name" value="DEATH-like_dom_sf"/>
</dbReference>
<organism evidence="2 3">
    <name type="scientific">Dreissena polymorpha</name>
    <name type="common">Zebra mussel</name>
    <name type="synonym">Mytilus polymorpha</name>
    <dbReference type="NCBI Taxonomy" id="45954"/>
    <lineage>
        <taxon>Eukaryota</taxon>
        <taxon>Metazoa</taxon>
        <taxon>Spiralia</taxon>
        <taxon>Lophotrochozoa</taxon>
        <taxon>Mollusca</taxon>
        <taxon>Bivalvia</taxon>
        <taxon>Autobranchia</taxon>
        <taxon>Heteroconchia</taxon>
        <taxon>Euheterodonta</taxon>
        <taxon>Imparidentia</taxon>
        <taxon>Neoheterodontei</taxon>
        <taxon>Myida</taxon>
        <taxon>Dreissenoidea</taxon>
        <taxon>Dreissenidae</taxon>
        <taxon>Dreissena</taxon>
    </lineage>
</organism>
<protein>
    <recommendedName>
        <fullName evidence="1">CARD domain-containing protein</fullName>
    </recommendedName>
</protein>
<keyword evidence="3" id="KW-1185">Reference proteome</keyword>
<dbReference type="EMBL" id="JAIWYP010000004">
    <property type="protein sequence ID" value="KAH3838030.1"/>
    <property type="molecule type" value="Genomic_DNA"/>
</dbReference>
<dbReference type="AlphaFoldDB" id="A0A9D4KEF5"/>
<evidence type="ECO:0000313" key="3">
    <source>
        <dbReference type="Proteomes" id="UP000828390"/>
    </source>
</evidence>
<gene>
    <name evidence="2" type="ORF">DPMN_111435</name>
</gene>
<proteinExistence type="predicted"/>
<dbReference type="InterPro" id="IPR001315">
    <property type="entry name" value="CARD"/>
</dbReference>
<sequence length="253" mass="29421">MNQQEKRVIRDFAPIILNSLEVKDIIPYLWQHGLISQSVTEELLELNETRRTKCKKFLDYVLTVDSKCTFEGLLSALRFNNVYDFIADKLRKELVSNELFYDYSDALKQTTTVDENAQGDMLFQSVRKIPILTSERKRLTEFSIKLKHLSHNAEFDSLEKVTCSIKQTFYKDKLNNNKQVRGKMSLADMYFLSMEALVSLRRQKYDAAEDATNYFEEMTALIPFTTDPRISSMVYLARCGSSVAMDTKKRFCS</sequence>
<comment type="caution">
    <text evidence="2">The sequence shown here is derived from an EMBL/GenBank/DDBJ whole genome shotgun (WGS) entry which is preliminary data.</text>
</comment>
<dbReference type="Proteomes" id="UP000828390">
    <property type="component" value="Unassembled WGS sequence"/>
</dbReference>
<dbReference type="PROSITE" id="PS50209">
    <property type="entry name" value="CARD"/>
    <property type="match status" value="1"/>
</dbReference>
<dbReference type="SUPFAM" id="SSF47986">
    <property type="entry name" value="DEATH domain"/>
    <property type="match status" value="1"/>
</dbReference>
<dbReference type="CDD" id="cd01671">
    <property type="entry name" value="CARD"/>
    <property type="match status" value="1"/>
</dbReference>
<accession>A0A9D4KEF5</accession>
<dbReference type="Gene3D" id="1.10.533.10">
    <property type="entry name" value="Death Domain, Fas"/>
    <property type="match status" value="1"/>
</dbReference>
<reference evidence="2" key="2">
    <citation type="submission" date="2020-11" db="EMBL/GenBank/DDBJ databases">
        <authorList>
            <person name="McCartney M.A."/>
            <person name="Auch B."/>
            <person name="Kono T."/>
            <person name="Mallez S."/>
            <person name="Becker A."/>
            <person name="Gohl D.M."/>
            <person name="Silverstein K.A.T."/>
            <person name="Koren S."/>
            <person name="Bechman K.B."/>
            <person name="Herman A."/>
            <person name="Abrahante J.E."/>
            <person name="Garbe J."/>
        </authorList>
    </citation>
    <scope>NUCLEOTIDE SEQUENCE</scope>
    <source>
        <strain evidence="2">Duluth1</strain>
        <tissue evidence="2">Whole animal</tissue>
    </source>
</reference>
<name>A0A9D4KEF5_DREPO</name>
<dbReference type="GO" id="GO:0042981">
    <property type="term" value="P:regulation of apoptotic process"/>
    <property type="evidence" value="ECO:0007669"/>
    <property type="project" value="InterPro"/>
</dbReference>
<feature type="domain" description="CARD" evidence="1">
    <location>
        <begin position="1"/>
        <end position="78"/>
    </location>
</feature>
<reference evidence="2" key="1">
    <citation type="journal article" date="2019" name="bioRxiv">
        <title>The Genome of the Zebra Mussel, Dreissena polymorpha: A Resource for Invasive Species Research.</title>
        <authorList>
            <person name="McCartney M.A."/>
            <person name="Auch B."/>
            <person name="Kono T."/>
            <person name="Mallez S."/>
            <person name="Zhang Y."/>
            <person name="Obille A."/>
            <person name="Becker A."/>
            <person name="Abrahante J.E."/>
            <person name="Garbe J."/>
            <person name="Badalamenti J.P."/>
            <person name="Herman A."/>
            <person name="Mangelson H."/>
            <person name="Liachko I."/>
            <person name="Sullivan S."/>
            <person name="Sone E.D."/>
            <person name="Koren S."/>
            <person name="Silverstein K.A.T."/>
            <person name="Beckman K.B."/>
            <person name="Gohl D.M."/>
        </authorList>
    </citation>
    <scope>NUCLEOTIDE SEQUENCE</scope>
    <source>
        <strain evidence="2">Duluth1</strain>
        <tissue evidence="2">Whole animal</tissue>
    </source>
</reference>
<evidence type="ECO:0000259" key="1">
    <source>
        <dbReference type="PROSITE" id="PS50209"/>
    </source>
</evidence>
<evidence type="ECO:0000313" key="2">
    <source>
        <dbReference type="EMBL" id="KAH3838030.1"/>
    </source>
</evidence>